<dbReference type="NCBIfam" id="TIGR00684">
    <property type="entry name" value="narJ"/>
    <property type="match status" value="1"/>
</dbReference>
<protein>
    <submittedName>
        <fullName evidence="1">Respiratory nitrate reductase delta chain</fullName>
        <ecNumber evidence="1">1.7.99.4</ecNumber>
    </submittedName>
</protein>
<dbReference type="GO" id="GO:0016530">
    <property type="term" value="F:metallochaperone activity"/>
    <property type="evidence" value="ECO:0007669"/>
    <property type="project" value="TreeGrafter"/>
</dbReference>
<sequence length="182" mass="21414">MEYQEAQNVLEILSYLLSYPDREWQEGLNECLNILDDLQDEQIAQGLKQFIEKVQTQDKDRFIESYVYTFDFGKKTNMYLTYMVTGEQRERGMELLDLKQIYQSAGFAVTDKELPDYLPLMLEIAAQAKEQYTVQLLHRYTDNIAEIHQQLQKMESEYAIVFTILLQVIHELTNDHIVEGIG</sequence>
<gene>
    <name evidence="1" type="ORF">B4099_2615</name>
</gene>
<proteinExistence type="predicted"/>
<dbReference type="InterPro" id="IPR036411">
    <property type="entry name" value="TorD-like_sf"/>
</dbReference>
<dbReference type="RefSeq" id="WP_017552831.1">
    <property type="nucleotide sequence ID" value="NZ_CP120208.1"/>
</dbReference>
<reference evidence="1 2" key="1">
    <citation type="submission" date="2016-01" db="EMBL/GenBank/DDBJ databases">
        <title>Genome Sequences of Twelve Sporeforming Bacillus Species Isolated from Foods.</title>
        <authorList>
            <person name="Berendsen E.M."/>
            <person name="Wells-Bennik M.H."/>
            <person name="Krawcyk A.O."/>
            <person name="De Jong A."/>
            <person name="Holsappel S."/>
            <person name="Eijlander R.T."/>
            <person name="Kuipers O.P."/>
        </authorList>
    </citation>
    <scope>NUCLEOTIDE SEQUENCE [LARGE SCALE GENOMIC DNA]</scope>
    <source>
        <strain evidence="1 2">B4099</strain>
    </source>
</reference>
<dbReference type="EMBL" id="LQYI01000195">
    <property type="protein sequence ID" value="KYC58999.1"/>
    <property type="molecule type" value="Genomic_DNA"/>
</dbReference>
<evidence type="ECO:0000313" key="2">
    <source>
        <dbReference type="Proteomes" id="UP000075304"/>
    </source>
</evidence>
<comment type="caution">
    <text evidence="1">The sequence shown here is derived from an EMBL/GenBank/DDBJ whole genome shotgun (WGS) entry which is preliminary data.</text>
</comment>
<accession>A0A150K6Q5</accession>
<keyword evidence="1" id="KW-0560">Oxidoreductase</keyword>
<dbReference type="InterPro" id="IPR003765">
    <property type="entry name" value="NO3_reductase_chaperone_NarJ"/>
</dbReference>
<dbReference type="GO" id="GO:0051131">
    <property type="term" value="P:chaperone-mediated protein complex assembly"/>
    <property type="evidence" value="ECO:0007669"/>
    <property type="project" value="InterPro"/>
</dbReference>
<dbReference type="Pfam" id="PF02613">
    <property type="entry name" value="Nitrate_red_del"/>
    <property type="match status" value="1"/>
</dbReference>
<dbReference type="AlphaFoldDB" id="A0A150K6Q5"/>
<name>A0A150K6Q5_HEYCO</name>
<organism evidence="1 2">
    <name type="scientific">Heyndrickxia coagulans</name>
    <name type="common">Weizmannia coagulans</name>
    <dbReference type="NCBI Taxonomy" id="1398"/>
    <lineage>
        <taxon>Bacteria</taxon>
        <taxon>Bacillati</taxon>
        <taxon>Bacillota</taxon>
        <taxon>Bacilli</taxon>
        <taxon>Bacillales</taxon>
        <taxon>Bacillaceae</taxon>
        <taxon>Heyndrickxia</taxon>
    </lineage>
</organism>
<dbReference type="PATRIC" id="fig|1398.24.peg.1906"/>
<dbReference type="PANTHER" id="PTHR43680">
    <property type="entry name" value="NITRATE REDUCTASE MOLYBDENUM COFACTOR ASSEMBLY CHAPERONE"/>
    <property type="match status" value="1"/>
</dbReference>
<dbReference type="InterPro" id="IPR020945">
    <property type="entry name" value="DMSO/NO3_reduct_chaperone"/>
</dbReference>
<dbReference type="GO" id="GO:0016491">
    <property type="term" value="F:oxidoreductase activity"/>
    <property type="evidence" value="ECO:0007669"/>
    <property type="project" value="UniProtKB-KW"/>
</dbReference>
<dbReference type="GO" id="GO:0051082">
    <property type="term" value="F:unfolded protein binding"/>
    <property type="evidence" value="ECO:0007669"/>
    <property type="project" value="InterPro"/>
</dbReference>
<dbReference type="Gene3D" id="1.10.3480.10">
    <property type="entry name" value="TorD-like"/>
    <property type="match status" value="1"/>
</dbReference>
<dbReference type="EC" id="1.7.99.4" evidence="1"/>
<dbReference type="PANTHER" id="PTHR43680:SF2">
    <property type="entry name" value="NITRATE REDUCTASE MOLYBDENUM COFACTOR ASSEMBLY CHAPERONE NARJ"/>
    <property type="match status" value="1"/>
</dbReference>
<dbReference type="Proteomes" id="UP000075304">
    <property type="component" value="Unassembled WGS sequence"/>
</dbReference>
<evidence type="ECO:0000313" key="1">
    <source>
        <dbReference type="EMBL" id="KYC58999.1"/>
    </source>
</evidence>
<dbReference type="GO" id="GO:0042128">
    <property type="term" value="P:nitrate assimilation"/>
    <property type="evidence" value="ECO:0007669"/>
    <property type="project" value="TreeGrafter"/>
</dbReference>
<dbReference type="SUPFAM" id="SSF89155">
    <property type="entry name" value="TorD-like"/>
    <property type="match status" value="1"/>
</dbReference>